<keyword evidence="3" id="KW-0963">Cytoplasm</keyword>
<evidence type="ECO:0000256" key="11">
    <source>
        <dbReference type="ARBA" id="ARBA00048985"/>
    </source>
</evidence>
<feature type="domain" description="MYND-type" evidence="17">
    <location>
        <begin position="240"/>
        <end position="280"/>
    </location>
</feature>
<keyword evidence="9" id="KW-0862">Zinc</keyword>
<feature type="domain" description="SET" evidence="16">
    <location>
        <begin position="194"/>
        <end position="472"/>
    </location>
</feature>
<proteinExistence type="predicted"/>
<dbReference type="InterPro" id="IPR046341">
    <property type="entry name" value="SET_dom_sf"/>
</dbReference>
<gene>
    <name evidence="19" type="primary">LOC105271965</name>
</gene>
<evidence type="ECO:0000256" key="2">
    <source>
        <dbReference type="ARBA" id="ARBA00004496"/>
    </source>
</evidence>
<evidence type="ECO:0000256" key="8">
    <source>
        <dbReference type="ARBA" id="ARBA00022771"/>
    </source>
</evidence>
<evidence type="ECO:0000256" key="4">
    <source>
        <dbReference type="ARBA" id="ARBA00022603"/>
    </source>
</evidence>
<dbReference type="InterPro" id="IPR052097">
    <property type="entry name" value="SET-MYND_domain_protein"/>
</dbReference>
<dbReference type="RefSeq" id="XP_011312104.1">
    <property type="nucleotide sequence ID" value="XM_011313802.1"/>
</dbReference>
<dbReference type="GO" id="GO:0008757">
    <property type="term" value="F:S-adenosylmethionine-dependent methyltransferase activity"/>
    <property type="evidence" value="ECO:0007669"/>
    <property type="project" value="UniProtKB-ARBA"/>
</dbReference>
<comment type="catalytic activity">
    <reaction evidence="11">
        <text>L-lysyl-[protein] + S-adenosyl-L-methionine = N(6)-methyl-L-lysyl-[protein] + S-adenosyl-L-homocysteine + H(+)</text>
        <dbReference type="Rhea" id="RHEA:51736"/>
        <dbReference type="Rhea" id="RHEA-COMP:9752"/>
        <dbReference type="Rhea" id="RHEA-COMP:13053"/>
        <dbReference type="ChEBI" id="CHEBI:15378"/>
        <dbReference type="ChEBI" id="CHEBI:29969"/>
        <dbReference type="ChEBI" id="CHEBI:57856"/>
        <dbReference type="ChEBI" id="CHEBI:59789"/>
        <dbReference type="ChEBI" id="CHEBI:61929"/>
    </reaction>
</comment>
<dbReference type="AlphaFoldDB" id="A0A9R1U8A2"/>
<evidence type="ECO:0000259" key="17">
    <source>
        <dbReference type="PROSITE" id="PS50865"/>
    </source>
</evidence>
<dbReference type="PROSITE" id="PS50280">
    <property type="entry name" value="SET"/>
    <property type="match status" value="1"/>
</dbReference>
<dbReference type="Gene3D" id="6.10.140.2220">
    <property type="match status" value="1"/>
</dbReference>
<dbReference type="GO" id="GO:0008276">
    <property type="term" value="F:protein methyltransferase activity"/>
    <property type="evidence" value="ECO:0007669"/>
    <property type="project" value="UniProtKB-ARBA"/>
</dbReference>
<keyword evidence="4" id="KW-0489">Methyltransferase</keyword>
<dbReference type="GO" id="GO:0005737">
    <property type="term" value="C:cytoplasm"/>
    <property type="evidence" value="ECO:0007669"/>
    <property type="project" value="UniProtKB-SubCell"/>
</dbReference>
<dbReference type="PANTHER" id="PTHR46165">
    <property type="entry name" value="SET AND MYND DOMAIN-CONTAINING PROTEIN 4"/>
    <property type="match status" value="1"/>
</dbReference>
<dbReference type="InterPro" id="IPR011990">
    <property type="entry name" value="TPR-like_helical_dom_sf"/>
</dbReference>
<evidence type="ECO:0000256" key="14">
    <source>
        <dbReference type="ARBA" id="ARBA00093680"/>
    </source>
</evidence>
<dbReference type="Proteomes" id="UP000694866">
    <property type="component" value="Unplaced"/>
</dbReference>
<dbReference type="OrthoDB" id="62495at2759"/>
<evidence type="ECO:0000256" key="15">
    <source>
        <dbReference type="PROSITE-ProRule" id="PRU00134"/>
    </source>
</evidence>
<evidence type="ECO:0000256" key="13">
    <source>
        <dbReference type="ARBA" id="ARBA00093635"/>
    </source>
</evidence>
<evidence type="ECO:0000256" key="7">
    <source>
        <dbReference type="ARBA" id="ARBA00022723"/>
    </source>
</evidence>
<evidence type="ECO:0000256" key="10">
    <source>
        <dbReference type="ARBA" id="ARBA00023242"/>
    </source>
</evidence>
<evidence type="ECO:0000256" key="5">
    <source>
        <dbReference type="ARBA" id="ARBA00022679"/>
    </source>
</evidence>
<evidence type="ECO:0000256" key="3">
    <source>
        <dbReference type="ARBA" id="ARBA00022490"/>
    </source>
</evidence>
<sequence>MHWEKFVQVIDRNLRSTNSNKKMYKSKTEREIMSVISNNHNIADLISLWLDDQRKQKSSKSSKHAKDSKNVGNNFFKKGDYPKSFSAYTESAKFSSMNGDDFSVAIANRSACLFHMCRYEECLRDIEVAIETGYPKKLMHKVHLRAAHCHIKLRDSKAAEAEITRANDVICSDQNLSTTVKVIGINANYPSASTSVTRDYSPTRGRFVIATKPIKKGEILFVEKPFAFVPLDHEHSNLVCGNCCSGLFGAFYPCRGCVEVSYCSPRCFRESWGLYHRWECPGYESGIWRQIGIAHLAIKLLLVLATTEDIEKFNQVQKLVTNIDKLSDDDLMIYSITALMLSQYLQEHTNFMDQIDLKKAIIDKLAIDENAMVFEISTLYEKKIFLANFLLRHMLQLIANGHAITRLNLMNTPKGNIVDEQQQRVAVGIYPSVSMMNHSCDPTIMNTFWNDYLIVKAIKDVGIGDEIFNCYGPHFRRMSVEERQKALKSQYCFECKCLSCTDIDLRCFLDRFTALKCPSCSGPLILVNKAFSCLECHNSTKIDMVARAKDLKRAQDLFVTSQNLLDVGKFEDSKQKLLECLNIRKNLLFKDHEDVSIVLDSLGKISVIMGQWLEAISYLEESIVTIEEKFGKDSIEVANELNKITDVCLQYLQKEMNRRSQIYKDTLRKTQRFLDRAEEITNLISGPWDSVCRELQEKKEELEGMFECLHI</sequence>
<dbReference type="InterPro" id="IPR002893">
    <property type="entry name" value="Znf_MYND"/>
</dbReference>
<comment type="function">
    <text evidence="12">Protein-lysine N-methyltransferase. Monomethylates PRMT5, modulating its transcriptional activity. May also act as a histone methyltransferase. Plays a critical role in cardiac development. Acts as a key epigenetic regulator of gene expression during cardiac development via its dual activities as a methyltransferase and negative regulator of HDAC1.</text>
</comment>
<evidence type="ECO:0000256" key="1">
    <source>
        <dbReference type="ARBA" id="ARBA00004123"/>
    </source>
</evidence>
<organism evidence="18 19">
    <name type="scientific">Fopius arisanus</name>
    <dbReference type="NCBI Taxonomy" id="64838"/>
    <lineage>
        <taxon>Eukaryota</taxon>
        <taxon>Metazoa</taxon>
        <taxon>Ecdysozoa</taxon>
        <taxon>Arthropoda</taxon>
        <taxon>Hexapoda</taxon>
        <taxon>Insecta</taxon>
        <taxon>Pterygota</taxon>
        <taxon>Neoptera</taxon>
        <taxon>Endopterygota</taxon>
        <taxon>Hymenoptera</taxon>
        <taxon>Apocrita</taxon>
        <taxon>Ichneumonoidea</taxon>
        <taxon>Braconidae</taxon>
        <taxon>Opiinae</taxon>
        <taxon>Fopius</taxon>
    </lineage>
</organism>
<dbReference type="CDD" id="cd10536">
    <property type="entry name" value="SET_SMYD4"/>
    <property type="match status" value="1"/>
</dbReference>
<dbReference type="SUPFAM" id="SSF144232">
    <property type="entry name" value="HIT/MYND zinc finger-like"/>
    <property type="match status" value="1"/>
</dbReference>
<evidence type="ECO:0000313" key="18">
    <source>
        <dbReference type="Proteomes" id="UP000694866"/>
    </source>
</evidence>
<dbReference type="GO" id="GO:0042826">
    <property type="term" value="F:histone deacetylase binding"/>
    <property type="evidence" value="ECO:0007669"/>
    <property type="project" value="TreeGrafter"/>
</dbReference>
<comment type="subcellular location">
    <subcellularLocation>
        <location evidence="2">Cytoplasm</location>
    </subcellularLocation>
    <subcellularLocation>
        <location evidence="1">Nucleus</location>
    </subcellularLocation>
</comment>
<dbReference type="InterPro" id="IPR044421">
    <property type="entry name" value="SMYD4_SET"/>
</dbReference>
<dbReference type="InterPro" id="IPR001214">
    <property type="entry name" value="SET_dom"/>
</dbReference>
<dbReference type="GeneID" id="105271965"/>
<keyword evidence="10" id="KW-0539">Nucleus</keyword>
<dbReference type="PROSITE" id="PS50865">
    <property type="entry name" value="ZF_MYND_2"/>
    <property type="match status" value="1"/>
</dbReference>
<dbReference type="GO" id="GO:0005634">
    <property type="term" value="C:nucleus"/>
    <property type="evidence" value="ECO:0007669"/>
    <property type="project" value="UniProtKB-SubCell"/>
</dbReference>
<evidence type="ECO:0000313" key="19">
    <source>
        <dbReference type="RefSeq" id="XP_011312104.1"/>
    </source>
</evidence>
<dbReference type="Pfam" id="PF00856">
    <property type="entry name" value="SET"/>
    <property type="match status" value="1"/>
</dbReference>
<dbReference type="KEGG" id="fas:105271965"/>
<keyword evidence="18" id="KW-1185">Reference proteome</keyword>
<reference evidence="19" key="1">
    <citation type="submission" date="2025-08" db="UniProtKB">
        <authorList>
            <consortium name="RefSeq"/>
        </authorList>
    </citation>
    <scope>IDENTIFICATION</scope>
    <source>
        <strain evidence="19">USDA-PBARC FA_bdor</strain>
        <tissue evidence="19">Whole organism</tissue>
    </source>
</reference>
<evidence type="ECO:0000256" key="6">
    <source>
        <dbReference type="ARBA" id="ARBA00022691"/>
    </source>
</evidence>
<dbReference type="Gene3D" id="2.170.270.10">
    <property type="entry name" value="SET domain"/>
    <property type="match status" value="1"/>
</dbReference>
<dbReference type="GO" id="GO:0008270">
    <property type="term" value="F:zinc ion binding"/>
    <property type="evidence" value="ECO:0007669"/>
    <property type="project" value="UniProtKB-KW"/>
</dbReference>
<keyword evidence="5" id="KW-0808">Transferase</keyword>
<dbReference type="Pfam" id="PF01753">
    <property type="entry name" value="zf-MYND"/>
    <property type="match status" value="1"/>
</dbReference>
<protein>
    <recommendedName>
        <fullName evidence="13">Protein-lysine N-methyltransferase SMYD4</fullName>
    </recommendedName>
    <alternativeName>
        <fullName evidence="14">SET and MYND domain-containing protein 4</fullName>
    </alternativeName>
</protein>
<evidence type="ECO:0000256" key="12">
    <source>
        <dbReference type="ARBA" id="ARBA00093423"/>
    </source>
</evidence>
<dbReference type="GO" id="GO:0008170">
    <property type="term" value="F:N-methyltransferase activity"/>
    <property type="evidence" value="ECO:0007669"/>
    <property type="project" value="UniProtKB-ARBA"/>
</dbReference>
<keyword evidence="7" id="KW-0479">Metal-binding</keyword>
<evidence type="ECO:0000259" key="16">
    <source>
        <dbReference type="PROSITE" id="PS50280"/>
    </source>
</evidence>
<name>A0A9R1U8A2_9HYME</name>
<keyword evidence="6" id="KW-0949">S-adenosyl-L-methionine</keyword>
<dbReference type="GO" id="GO:0032259">
    <property type="term" value="P:methylation"/>
    <property type="evidence" value="ECO:0007669"/>
    <property type="project" value="UniProtKB-KW"/>
</dbReference>
<dbReference type="SUPFAM" id="SSF82199">
    <property type="entry name" value="SET domain"/>
    <property type="match status" value="1"/>
</dbReference>
<keyword evidence="8 15" id="KW-0863">Zinc-finger</keyword>
<evidence type="ECO:0000256" key="9">
    <source>
        <dbReference type="ARBA" id="ARBA00022833"/>
    </source>
</evidence>
<dbReference type="Gene3D" id="1.25.40.10">
    <property type="entry name" value="Tetratricopeptide repeat domain"/>
    <property type="match status" value="2"/>
</dbReference>
<accession>A0A9R1U8A2</accession>
<dbReference type="SUPFAM" id="SSF48452">
    <property type="entry name" value="TPR-like"/>
    <property type="match status" value="1"/>
</dbReference>
<dbReference type="PANTHER" id="PTHR46165:SF2">
    <property type="entry name" value="SET AND MYND DOMAIN-CONTAINING PROTEIN 4"/>
    <property type="match status" value="1"/>
</dbReference>